<dbReference type="SMART" id="SM00530">
    <property type="entry name" value="HTH_XRE"/>
    <property type="match status" value="1"/>
</dbReference>
<feature type="domain" description="HTH cro/C1-type" evidence="1">
    <location>
        <begin position="36"/>
        <end position="83"/>
    </location>
</feature>
<dbReference type="PROSITE" id="PS50943">
    <property type="entry name" value="HTH_CROC1"/>
    <property type="match status" value="1"/>
</dbReference>
<evidence type="ECO:0000313" key="3">
    <source>
        <dbReference type="Proteomes" id="UP000275865"/>
    </source>
</evidence>
<comment type="caution">
    <text evidence="2">The sequence shown here is derived from an EMBL/GenBank/DDBJ whole genome shotgun (WGS) entry which is preliminary data.</text>
</comment>
<dbReference type="PANTHER" id="PTHR35010:SF2">
    <property type="entry name" value="BLL4672 PROTEIN"/>
    <property type="match status" value="1"/>
</dbReference>
<dbReference type="InterPro" id="IPR041413">
    <property type="entry name" value="MLTR_LBD"/>
</dbReference>
<dbReference type="Gene3D" id="1.10.260.40">
    <property type="entry name" value="lambda repressor-like DNA-binding domains"/>
    <property type="match status" value="1"/>
</dbReference>
<dbReference type="GO" id="GO:0003677">
    <property type="term" value="F:DNA binding"/>
    <property type="evidence" value="ECO:0007669"/>
    <property type="project" value="InterPro"/>
</dbReference>
<dbReference type="EMBL" id="RAZT01000006">
    <property type="protein sequence ID" value="RKN32200.1"/>
    <property type="molecule type" value="Genomic_DNA"/>
</dbReference>
<dbReference type="AlphaFoldDB" id="A0A3A9Y361"/>
<reference evidence="2 3" key="1">
    <citation type="submission" date="2018-09" db="EMBL/GenBank/DDBJ databases">
        <title>Micromonospora sp. nov. MS1-9, isolated from a root of Musa sp.</title>
        <authorList>
            <person name="Kuncharoen N."/>
            <person name="Kudo T."/>
            <person name="Ohkuma M."/>
            <person name="Yuki M."/>
            <person name="Tanasupawat S."/>
        </authorList>
    </citation>
    <scope>NUCLEOTIDE SEQUENCE [LARGE SCALE GENOMIC DNA]</scope>
    <source>
        <strain evidence="2 3">MS1-9</strain>
    </source>
</reference>
<dbReference type="Proteomes" id="UP000275865">
    <property type="component" value="Unassembled WGS sequence"/>
</dbReference>
<sequence length="293" mass="32591">MEERTNALGEFLRARRERLRPEDAGVATTGYRRTPGLRREEVAMLAGISTDYYLRLEQGRDRTPSAQVLDALARVLQLDADETTFLYALTRARTKRGPHARLEKVPEGTLRLLDALPMPAFVEDRYLTVLAANQLAQALSPNMRAGINRLAAAFLDPHDRELHDDWEQATAAAVGQLRAVMGTEAADPRMVALVGELSNRSERFRRLWVRQDIVRRTGSRTRLHHPEVGDLDLHREKLIVAGTDNQVLVIYHAEPGTASAQALALLGSIAVSAERAADPAPSMNHGYRNENLP</sequence>
<accession>A0A3A9Y361</accession>
<dbReference type="RefSeq" id="WP_120688993.1">
    <property type="nucleotide sequence ID" value="NZ_RAZT01000006.1"/>
</dbReference>
<evidence type="ECO:0000313" key="2">
    <source>
        <dbReference type="EMBL" id="RKN32200.1"/>
    </source>
</evidence>
<dbReference type="InterPro" id="IPR001387">
    <property type="entry name" value="Cro/C1-type_HTH"/>
</dbReference>
<proteinExistence type="predicted"/>
<dbReference type="InterPro" id="IPR010982">
    <property type="entry name" value="Lambda_DNA-bd_dom_sf"/>
</dbReference>
<gene>
    <name evidence="2" type="ORF">D7044_13070</name>
</gene>
<evidence type="ECO:0000259" key="1">
    <source>
        <dbReference type="PROSITE" id="PS50943"/>
    </source>
</evidence>
<dbReference type="CDD" id="cd00093">
    <property type="entry name" value="HTH_XRE"/>
    <property type="match status" value="1"/>
</dbReference>
<dbReference type="Pfam" id="PF17765">
    <property type="entry name" value="MLTR_LBD"/>
    <property type="match status" value="1"/>
</dbReference>
<dbReference type="PANTHER" id="PTHR35010">
    <property type="entry name" value="BLL4672 PROTEIN-RELATED"/>
    <property type="match status" value="1"/>
</dbReference>
<protein>
    <submittedName>
        <fullName evidence="2">XRE family transcriptional regulator</fullName>
    </submittedName>
</protein>
<name>A0A3A9Y361_9ACTN</name>
<dbReference type="SUPFAM" id="SSF47413">
    <property type="entry name" value="lambda repressor-like DNA-binding domains"/>
    <property type="match status" value="1"/>
</dbReference>
<organism evidence="2 3">
    <name type="scientific">Micromonospora musae</name>
    <dbReference type="NCBI Taxonomy" id="1894970"/>
    <lineage>
        <taxon>Bacteria</taxon>
        <taxon>Bacillati</taxon>
        <taxon>Actinomycetota</taxon>
        <taxon>Actinomycetes</taxon>
        <taxon>Micromonosporales</taxon>
        <taxon>Micromonosporaceae</taxon>
        <taxon>Micromonospora</taxon>
    </lineage>
</organism>
<dbReference type="Gene3D" id="3.30.450.180">
    <property type="match status" value="1"/>
</dbReference>
<dbReference type="Pfam" id="PF13560">
    <property type="entry name" value="HTH_31"/>
    <property type="match status" value="1"/>
</dbReference>